<reference evidence="1" key="1">
    <citation type="journal article" date="2021" name="bioRxiv">
        <title>Whole Genome Assembly and Annotation of Northern Wild Rice, Zizania palustris L., Supports a Whole Genome Duplication in the Zizania Genus.</title>
        <authorList>
            <person name="Haas M."/>
            <person name="Kono T."/>
            <person name="Macchietto M."/>
            <person name="Millas R."/>
            <person name="McGilp L."/>
            <person name="Shao M."/>
            <person name="Duquette J."/>
            <person name="Hirsch C.N."/>
            <person name="Kimball J."/>
        </authorList>
    </citation>
    <scope>NUCLEOTIDE SEQUENCE</scope>
    <source>
        <tissue evidence="1">Fresh leaf tissue</tissue>
    </source>
</reference>
<evidence type="ECO:0000313" key="2">
    <source>
        <dbReference type="Proteomes" id="UP000729402"/>
    </source>
</evidence>
<keyword evidence="2" id="KW-1185">Reference proteome</keyword>
<dbReference type="AlphaFoldDB" id="A0A8J6BUR5"/>
<dbReference type="Proteomes" id="UP000729402">
    <property type="component" value="Unassembled WGS sequence"/>
</dbReference>
<comment type="caution">
    <text evidence="1">The sequence shown here is derived from an EMBL/GenBank/DDBJ whole genome shotgun (WGS) entry which is preliminary data.</text>
</comment>
<proteinExistence type="predicted"/>
<name>A0A8J6BUR5_ZIZPA</name>
<evidence type="ECO:0000313" key="1">
    <source>
        <dbReference type="EMBL" id="KAG8093505.1"/>
    </source>
</evidence>
<sequence length="101" mass="11588">MWSLLQIGSRIIQLNGIIIMRQDIIFNAPNQIPKILINYMDCSKVGFGKQIDEETGQKGARIVEVNKKKAFVAHRNISFSNMGNCIQWLSRTMIFKFRIGT</sequence>
<protein>
    <submittedName>
        <fullName evidence="1">Uncharacterized protein</fullName>
    </submittedName>
</protein>
<reference evidence="1" key="2">
    <citation type="submission" date="2021-02" db="EMBL/GenBank/DDBJ databases">
        <authorList>
            <person name="Kimball J.A."/>
            <person name="Haas M.W."/>
            <person name="Macchietto M."/>
            <person name="Kono T."/>
            <person name="Duquette J."/>
            <person name="Shao M."/>
        </authorList>
    </citation>
    <scope>NUCLEOTIDE SEQUENCE</scope>
    <source>
        <tissue evidence="1">Fresh leaf tissue</tissue>
    </source>
</reference>
<accession>A0A8J6BUR5</accession>
<dbReference type="EMBL" id="JAAALK010000080">
    <property type="protein sequence ID" value="KAG8093505.1"/>
    <property type="molecule type" value="Genomic_DNA"/>
</dbReference>
<gene>
    <name evidence="1" type="ORF">GUJ93_ZPchr0012g18829</name>
</gene>
<organism evidence="1 2">
    <name type="scientific">Zizania palustris</name>
    <name type="common">Northern wild rice</name>
    <dbReference type="NCBI Taxonomy" id="103762"/>
    <lineage>
        <taxon>Eukaryota</taxon>
        <taxon>Viridiplantae</taxon>
        <taxon>Streptophyta</taxon>
        <taxon>Embryophyta</taxon>
        <taxon>Tracheophyta</taxon>
        <taxon>Spermatophyta</taxon>
        <taxon>Magnoliopsida</taxon>
        <taxon>Liliopsida</taxon>
        <taxon>Poales</taxon>
        <taxon>Poaceae</taxon>
        <taxon>BOP clade</taxon>
        <taxon>Oryzoideae</taxon>
        <taxon>Oryzeae</taxon>
        <taxon>Zizaniinae</taxon>
        <taxon>Zizania</taxon>
    </lineage>
</organism>